<dbReference type="AlphaFoldDB" id="A0A0F9EUS0"/>
<name>A0A0F9EUS0_9ZZZZ</name>
<evidence type="ECO:0000313" key="1">
    <source>
        <dbReference type="EMBL" id="KKL77759.1"/>
    </source>
</evidence>
<dbReference type="EMBL" id="LAZR01023658">
    <property type="protein sequence ID" value="KKL77759.1"/>
    <property type="molecule type" value="Genomic_DNA"/>
</dbReference>
<accession>A0A0F9EUS0</accession>
<protein>
    <submittedName>
        <fullName evidence="1">Uncharacterized protein</fullName>
    </submittedName>
</protein>
<sequence length="119" mass="13498">MPPEPPEHFQLHARDATRRDRMIAWQNLIVSIIAHPVHWAEVLFGVKLWRLDGIPTQSQADFIESCFWNVRTVVPSGHETGKTEACKVLVPLWLLSHPKSFFGLTAASWTAVAPASEMW</sequence>
<comment type="caution">
    <text evidence="1">The sequence shown here is derived from an EMBL/GenBank/DDBJ whole genome shotgun (WGS) entry which is preliminary data.</text>
</comment>
<proteinExistence type="predicted"/>
<gene>
    <name evidence="1" type="ORF">LCGC14_2031720</name>
</gene>
<organism evidence="1">
    <name type="scientific">marine sediment metagenome</name>
    <dbReference type="NCBI Taxonomy" id="412755"/>
    <lineage>
        <taxon>unclassified sequences</taxon>
        <taxon>metagenomes</taxon>
        <taxon>ecological metagenomes</taxon>
    </lineage>
</organism>
<reference evidence="1" key="1">
    <citation type="journal article" date="2015" name="Nature">
        <title>Complex archaea that bridge the gap between prokaryotes and eukaryotes.</title>
        <authorList>
            <person name="Spang A."/>
            <person name="Saw J.H."/>
            <person name="Jorgensen S.L."/>
            <person name="Zaremba-Niedzwiedzka K."/>
            <person name="Martijn J."/>
            <person name="Lind A.E."/>
            <person name="van Eijk R."/>
            <person name="Schleper C."/>
            <person name="Guy L."/>
            <person name="Ettema T.J."/>
        </authorList>
    </citation>
    <scope>NUCLEOTIDE SEQUENCE</scope>
</reference>